<gene>
    <name evidence="8" type="ORF">IM811_000063</name>
</gene>
<dbReference type="PROSITE" id="PS50048">
    <property type="entry name" value="ZN2_CY6_FUNGAL_2"/>
    <property type="match status" value="1"/>
</dbReference>
<keyword evidence="3" id="KW-0805">Transcription regulation</keyword>
<keyword evidence="5" id="KW-0539">Nucleus</keyword>
<comment type="caution">
    <text evidence="8">The sequence shown here is derived from an EMBL/GenBank/DDBJ whole genome shotgun (WGS) entry which is preliminary data.</text>
</comment>
<sequence>MAPSMPQEVSGSHAKCCESLSDLLKRHLLVHSSEPAPTARTSQACDACHESKTKCDGGEQCSLCTKRAIQCTYSRLKPPKRKANFDDGDLIAIDLTNGISDGVIPQSNQPNGTTNNSGAPTGIAKDLPGPGISEMNNDKAMLVDDSLDDTAPNEAARTGLRFIHQLVSAASAGQDPRISRNLHTTKLGSRTVVPSEEVSHSPWPFQAYQACIINIAFALESGNSLLIRTAARLFSLVLISLREIGAFDDKTLKHHQSKHYPGTFIPWLVIGLDVWSWIATLALKLDAYFALTTYQPPIVRPEEISLRLSSPFSRCNAHGLDVFFSRESKQPQDRQRAAISAVAQSPQSLPLSGTLIEDVQLGLWGALSRIWSWKLTQNIYTPLSPQALAERAHFEVQLDGWASELDRLFHIWNAPEQDPMASSFLMQAYCGKEEPSHEGWQGLVLARIGHHLFNTSMLYYCINLHLYADVRTIARNTTLPPQDADVNALLIQWANSESGRNAMTYAISVLKTCEKTYAGELSPDETFDPIVQICLINAALVARAWATSESRTCTCAILGTSVDIDLDDKGRRQLWIQNGGAITVDRIPICNCALEVWLARFRTVLGRGARVWELDKELKRVLLPAGM</sequence>
<dbReference type="GO" id="GO:0000981">
    <property type="term" value="F:DNA-binding transcription factor activity, RNA polymerase II-specific"/>
    <property type="evidence" value="ECO:0007669"/>
    <property type="project" value="InterPro"/>
</dbReference>
<feature type="compositionally biased region" description="Polar residues" evidence="6">
    <location>
        <begin position="105"/>
        <end position="119"/>
    </location>
</feature>
<dbReference type="PROSITE" id="PS00463">
    <property type="entry name" value="ZN2_CY6_FUNGAL_1"/>
    <property type="match status" value="1"/>
</dbReference>
<protein>
    <recommendedName>
        <fullName evidence="7">Zn(2)-C6 fungal-type domain-containing protein</fullName>
    </recommendedName>
</protein>
<dbReference type="Proteomes" id="UP000616885">
    <property type="component" value="Unassembled WGS sequence"/>
</dbReference>
<dbReference type="AlphaFoldDB" id="A0A8H7NLK3"/>
<keyword evidence="2" id="KW-0862">Zinc</keyword>
<keyword evidence="1" id="KW-0479">Metal-binding</keyword>
<dbReference type="PANTHER" id="PTHR47660">
    <property type="entry name" value="TRANSCRIPTION FACTOR WITH C2H2 AND ZN(2)-CYS(6) DNA BINDING DOMAIN (EUROFUNG)-RELATED-RELATED"/>
    <property type="match status" value="1"/>
</dbReference>
<evidence type="ECO:0000313" key="8">
    <source>
        <dbReference type="EMBL" id="KAF9758369.1"/>
    </source>
</evidence>
<dbReference type="EMBL" id="JADCTT010000001">
    <property type="protein sequence ID" value="KAF9758369.1"/>
    <property type="molecule type" value="Genomic_DNA"/>
</dbReference>
<evidence type="ECO:0000256" key="2">
    <source>
        <dbReference type="ARBA" id="ARBA00022833"/>
    </source>
</evidence>
<evidence type="ECO:0000259" key="7">
    <source>
        <dbReference type="PROSITE" id="PS50048"/>
    </source>
</evidence>
<keyword evidence="4" id="KW-0804">Transcription</keyword>
<reference evidence="8" key="1">
    <citation type="submission" date="2020-10" db="EMBL/GenBank/DDBJ databases">
        <title>High-Quality Genome Resource of Clonostachys rosea strain S41 by Oxford Nanopore Long-Read Sequencing.</title>
        <authorList>
            <person name="Wang H."/>
        </authorList>
    </citation>
    <scope>NUCLEOTIDE SEQUENCE</scope>
    <source>
        <strain evidence="8">S41</strain>
    </source>
</reference>
<evidence type="ECO:0000256" key="1">
    <source>
        <dbReference type="ARBA" id="ARBA00022723"/>
    </source>
</evidence>
<accession>A0A8H7NLK3</accession>
<dbReference type="Gene3D" id="4.10.240.10">
    <property type="entry name" value="Zn(2)-C6 fungal-type DNA-binding domain"/>
    <property type="match status" value="1"/>
</dbReference>
<dbReference type="InterPro" id="IPR036864">
    <property type="entry name" value="Zn2-C6_fun-type_DNA-bd_sf"/>
</dbReference>
<feature type="domain" description="Zn(2)-C6 fungal-type" evidence="7">
    <location>
        <begin position="44"/>
        <end position="73"/>
    </location>
</feature>
<evidence type="ECO:0000256" key="3">
    <source>
        <dbReference type="ARBA" id="ARBA00023015"/>
    </source>
</evidence>
<evidence type="ECO:0000313" key="9">
    <source>
        <dbReference type="Proteomes" id="UP000616885"/>
    </source>
</evidence>
<evidence type="ECO:0000256" key="4">
    <source>
        <dbReference type="ARBA" id="ARBA00023163"/>
    </source>
</evidence>
<dbReference type="CDD" id="cd00067">
    <property type="entry name" value="GAL4"/>
    <property type="match status" value="1"/>
</dbReference>
<evidence type="ECO:0000256" key="5">
    <source>
        <dbReference type="ARBA" id="ARBA00023242"/>
    </source>
</evidence>
<proteinExistence type="predicted"/>
<dbReference type="GO" id="GO:0008270">
    <property type="term" value="F:zinc ion binding"/>
    <property type="evidence" value="ECO:0007669"/>
    <property type="project" value="InterPro"/>
</dbReference>
<dbReference type="Pfam" id="PF00172">
    <property type="entry name" value="Zn_clus"/>
    <property type="match status" value="1"/>
</dbReference>
<organism evidence="8 9">
    <name type="scientific">Bionectria ochroleuca</name>
    <name type="common">Gliocladium roseum</name>
    <dbReference type="NCBI Taxonomy" id="29856"/>
    <lineage>
        <taxon>Eukaryota</taxon>
        <taxon>Fungi</taxon>
        <taxon>Dikarya</taxon>
        <taxon>Ascomycota</taxon>
        <taxon>Pezizomycotina</taxon>
        <taxon>Sordariomycetes</taxon>
        <taxon>Hypocreomycetidae</taxon>
        <taxon>Hypocreales</taxon>
        <taxon>Bionectriaceae</taxon>
        <taxon>Clonostachys</taxon>
    </lineage>
</organism>
<evidence type="ECO:0000256" key="6">
    <source>
        <dbReference type="SAM" id="MobiDB-lite"/>
    </source>
</evidence>
<dbReference type="PANTHER" id="PTHR47660:SF7">
    <property type="entry name" value="TRANSCRIPTION FACTOR WITH C2H2 AND ZN(2)-CYS(6) DNA BINDING DOMAIN (EUROFUNG)"/>
    <property type="match status" value="1"/>
</dbReference>
<dbReference type="SUPFAM" id="SSF57701">
    <property type="entry name" value="Zn2/Cys6 DNA-binding domain"/>
    <property type="match status" value="1"/>
</dbReference>
<dbReference type="SMART" id="SM00066">
    <property type="entry name" value="GAL4"/>
    <property type="match status" value="1"/>
</dbReference>
<feature type="region of interest" description="Disordered" evidence="6">
    <location>
        <begin position="102"/>
        <end position="122"/>
    </location>
</feature>
<dbReference type="InterPro" id="IPR001138">
    <property type="entry name" value="Zn2Cys6_DnaBD"/>
</dbReference>
<name>A0A8H7NLK3_BIOOC</name>